<dbReference type="Pfam" id="PF25973">
    <property type="entry name" value="BSH_CzcB"/>
    <property type="match status" value="1"/>
</dbReference>
<keyword evidence="7" id="KW-1185">Reference proteome</keyword>
<dbReference type="InterPro" id="IPR006143">
    <property type="entry name" value="RND_pump_MFP"/>
</dbReference>
<name>A0A494TMH4_SPHPE</name>
<dbReference type="GO" id="GO:1990281">
    <property type="term" value="C:efflux pump complex"/>
    <property type="evidence" value="ECO:0007669"/>
    <property type="project" value="TreeGrafter"/>
</dbReference>
<keyword evidence="2" id="KW-0812">Transmembrane</keyword>
<dbReference type="Gene3D" id="2.40.50.100">
    <property type="match status" value="1"/>
</dbReference>
<evidence type="ECO:0000313" key="7">
    <source>
        <dbReference type="Proteomes" id="UP000276254"/>
    </source>
</evidence>
<dbReference type="InterPro" id="IPR058647">
    <property type="entry name" value="BSH_CzcB-like"/>
</dbReference>
<dbReference type="AlphaFoldDB" id="A0A494TMH4"/>
<keyword evidence="2" id="KW-1133">Transmembrane helix</keyword>
<gene>
    <name evidence="6" type="ORF">D3Y57_10325</name>
</gene>
<dbReference type="PANTHER" id="PTHR30469">
    <property type="entry name" value="MULTIDRUG RESISTANCE PROTEIN MDTA"/>
    <property type="match status" value="1"/>
</dbReference>
<evidence type="ECO:0000313" key="6">
    <source>
        <dbReference type="EMBL" id="AYJ86285.1"/>
    </source>
</evidence>
<accession>A0A494TMH4</accession>
<dbReference type="RefSeq" id="WP_121152909.1">
    <property type="nucleotide sequence ID" value="NZ_CP032829.1"/>
</dbReference>
<dbReference type="SUPFAM" id="SSF111369">
    <property type="entry name" value="HlyD-like secretion proteins"/>
    <property type="match status" value="1"/>
</dbReference>
<protein>
    <submittedName>
        <fullName evidence="6">Efflux RND transporter periplasmic adaptor subunit</fullName>
    </submittedName>
</protein>
<dbReference type="InterPro" id="IPR058627">
    <property type="entry name" value="MdtA-like_C"/>
</dbReference>
<dbReference type="Gene3D" id="2.40.420.20">
    <property type="match status" value="1"/>
</dbReference>
<dbReference type="KEGG" id="spha:D3Y57_10325"/>
<dbReference type="EMBL" id="CP032829">
    <property type="protein sequence ID" value="AYJ86285.1"/>
    <property type="molecule type" value="Genomic_DNA"/>
</dbReference>
<evidence type="ECO:0000259" key="5">
    <source>
        <dbReference type="Pfam" id="PF25973"/>
    </source>
</evidence>
<organism evidence="6 7">
    <name type="scientific">Sphingomonas paeninsulae</name>
    <dbReference type="NCBI Taxonomy" id="2319844"/>
    <lineage>
        <taxon>Bacteria</taxon>
        <taxon>Pseudomonadati</taxon>
        <taxon>Pseudomonadota</taxon>
        <taxon>Alphaproteobacteria</taxon>
        <taxon>Sphingomonadales</taxon>
        <taxon>Sphingomonadaceae</taxon>
        <taxon>Sphingomonas</taxon>
    </lineage>
</organism>
<sequence>MNFESGFTHDTDARSYVAEDGVVARSRRRRNLIIGGVIALVVLLAAFFMFRSGKPVDADASAKQVPTVTVVVPGRSTVDAVVTATGNLAARREMPVGVAGEGGMVTQVLVEPGQWVNAGQVLATVDRRVQTQLGNSLAASITVAQADARIAQSNLDRAMQLVSRGFISKADVDSKTAIRDAARARVDVARAQLGQAQATTARLDIRSPAAGLVLTRSVEPGQVVGAASGVLFRVAKGGELELLARLGESDLARMRVGQQASVTPVGSTQSFSGQIWQVSPIIDPQTRQGIARVALPYNTALRPGGFAAARIIGGAADVPQLPESAVQSDTKGNYVYVIGADKKVARRDVKVGDVSDTGVTILGGLNGQEQVVLSAGGFLNPGETVIPTRATVPK</sequence>
<dbReference type="Pfam" id="PF25954">
    <property type="entry name" value="Beta-barrel_RND_2"/>
    <property type="match status" value="1"/>
</dbReference>
<evidence type="ECO:0000256" key="2">
    <source>
        <dbReference type="SAM" id="Phobius"/>
    </source>
</evidence>
<dbReference type="GO" id="GO:0015562">
    <property type="term" value="F:efflux transmembrane transporter activity"/>
    <property type="evidence" value="ECO:0007669"/>
    <property type="project" value="TreeGrafter"/>
</dbReference>
<dbReference type="PANTHER" id="PTHR30469:SF15">
    <property type="entry name" value="HLYD FAMILY OF SECRETION PROTEINS"/>
    <property type="match status" value="1"/>
</dbReference>
<proteinExistence type="inferred from homology"/>
<keyword evidence="2" id="KW-0472">Membrane</keyword>
<feature type="transmembrane region" description="Helical" evidence="2">
    <location>
        <begin position="32"/>
        <end position="50"/>
    </location>
</feature>
<dbReference type="Proteomes" id="UP000276254">
    <property type="component" value="Chromosome"/>
</dbReference>
<dbReference type="Pfam" id="PF25967">
    <property type="entry name" value="RND-MFP_C"/>
    <property type="match status" value="1"/>
</dbReference>
<dbReference type="OrthoDB" id="7422354at2"/>
<dbReference type="Gene3D" id="2.40.30.170">
    <property type="match status" value="1"/>
</dbReference>
<reference evidence="6 7" key="1">
    <citation type="submission" date="2018-09" db="EMBL/GenBank/DDBJ databases">
        <title>Sphingomonas peninsula sp. nov., isolated from fildes peninsula, Antarctic soil.</title>
        <authorList>
            <person name="Yingchao G."/>
        </authorList>
    </citation>
    <scope>NUCLEOTIDE SEQUENCE [LARGE SCALE GENOMIC DNA]</scope>
    <source>
        <strain evidence="6 7">YZ-8</strain>
    </source>
</reference>
<comment type="similarity">
    <text evidence="1">Belongs to the membrane fusion protein (MFP) (TC 8.A.1) family.</text>
</comment>
<dbReference type="InterPro" id="IPR058792">
    <property type="entry name" value="Beta-barrel_RND_2"/>
</dbReference>
<feature type="domain" description="Multidrug resistance protein MdtA-like C-terminal permuted SH3" evidence="4">
    <location>
        <begin position="322"/>
        <end position="374"/>
    </location>
</feature>
<evidence type="ECO:0000259" key="4">
    <source>
        <dbReference type="Pfam" id="PF25967"/>
    </source>
</evidence>
<dbReference type="Gene3D" id="1.10.287.470">
    <property type="entry name" value="Helix hairpin bin"/>
    <property type="match status" value="1"/>
</dbReference>
<feature type="domain" description="CzcB-like barrel-sandwich hybrid" evidence="5">
    <location>
        <begin position="102"/>
        <end position="235"/>
    </location>
</feature>
<dbReference type="NCBIfam" id="TIGR01730">
    <property type="entry name" value="RND_mfp"/>
    <property type="match status" value="1"/>
</dbReference>
<evidence type="ECO:0000259" key="3">
    <source>
        <dbReference type="Pfam" id="PF25954"/>
    </source>
</evidence>
<evidence type="ECO:0000256" key="1">
    <source>
        <dbReference type="ARBA" id="ARBA00009477"/>
    </source>
</evidence>
<feature type="domain" description="CusB-like beta-barrel" evidence="3">
    <location>
        <begin position="244"/>
        <end position="311"/>
    </location>
</feature>